<dbReference type="GO" id="GO:0004674">
    <property type="term" value="F:protein serine/threonine kinase activity"/>
    <property type="evidence" value="ECO:0007669"/>
    <property type="project" value="TreeGrafter"/>
</dbReference>
<proteinExistence type="predicted"/>
<accession>A0A5C3Q2S0</accession>
<dbReference type="STRING" id="1314778.A0A5C3Q2S0"/>
<evidence type="ECO:0000313" key="2">
    <source>
        <dbReference type="EMBL" id="TFK92733.1"/>
    </source>
</evidence>
<dbReference type="SMART" id="SM00220">
    <property type="entry name" value="S_TKc"/>
    <property type="match status" value="1"/>
</dbReference>
<dbReference type="AlphaFoldDB" id="A0A5C3Q2S0"/>
<feature type="domain" description="Protein kinase" evidence="1">
    <location>
        <begin position="66"/>
        <end position="343"/>
    </location>
</feature>
<dbReference type="InterPro" id="IPR000719">
    <property type="entry name" value="Prot_kinase_dom"/>
</dbReference>
<dbReference type="GO" id="GO:0005634">
    <property type="term" value="C:nucleus"/>
    <property type="evidence" value="ECO:0007669"/>
    <property type="project" value="TreeGrafter"/>
</dbReference>
<dbReference type="SUPFAM" id="SSF56112">
    <property type="entry name" value="Protein kinase-like (PK-like)"/>
    <property type="match status" value="1"/>
</dbReference>
<gene>
    <name evidence="2" type="ORF">K466DRAFT_539301</name>
</gene>
<dbReference type="PANTHER" id="PTHR44167:SF30">
    <property type="entry name" value="PHOSPHORYLASE KINASE"/>
    <property type="match status" value="1"/>
</dbReference>
<dbReference type="Pfam" id="PF00069">
    <property type="entry name" value="Pkinase"/>
    <property type="match status" value="1"/>
</dbReference>
<reference evidence="2 3" key="1">
    <citation type="journal article" date="2019" name="Nat. Ecol. Evol.">
        <title>Megaphylogeny resolves global patterns of mushroom evolution.</title>
        <authorList>
            <person name="Varga T."/>
            <person name="Krizsan K."/>
            <person name="Foldi C."/>
            <person name="Dima B."/>
            <person name="Sanchez-Garcia M."/>
            <person name="Sanchez-Ramirez S."/>
            <person name="Szollosi G.J."/>
            <person name="Szarkandi J.G."/>
            <person name="Papp V."/>
            <person name="Albert L."/>
            <person name="Andreopoulos W."/>
            <person name="Angelini C."/>
            <person name="Antonin V."/>
            <person name="Barry K.W."/>
            <person name="Bougher N.L."/>
            <person name="Buchanan P."/>
            <person name="Buyck B."/>
            <person name="Bense V."/>
            <person name="Catcheside P."/>
            <person name="Chovatia M."/>
            <person name="Cooper J."/>
            <person name="Damon W."/>
            <person name="Desjardin D."/>
            <person name="Finy P."/>
            <person name="Geml J."/>
            <person name="Haridas S."/>
            <person name="Hughes K."/>
            <person name="Justo A."/>
            <person name="Karasinski D."/>
            <person name="Kautmanova I."/>
            <person name="Kiss B."/>
            <person name="Kocsube S."/>
            <person name="Kotiranta H."/>
            <person name="LaButti K.M."/>
            <person name="Lechner B.E."/>
            <person name="Liimatainen K."/>
            <person name="Lipzen A."/>
            <person name="Lukacs Z."/>
            <person name="Mihaltcheva S."/>
            <person name="Morgado L.N."/>
            <person name="Niskanen T."/>
            <person name="Noordeloos M.E."/>
            <person name="Ohm R.A."/>
            <person name="Ortiz-Santana B."/>
            <person name="Ovrebo C."/>
            <person name="Racz N."/>
            <person name="Riley R."/>
            <person name="Savchenko A."/>
            <person name="Shiryaev A."/>
            <person name="Soop K."/>
            <person name="Spirin V."/>
            <person name="Szebenyi C."/>
            <person name="Tomsovsky M."/>
            <person name="Tulloss R.E."/>
            <person name="Uehling J."/>
            <person name="Grigoriev I.V."/>
            <person name="Vagvolgyi C."/>
            <person name="Papp T."/>
            <person name="Martin F.M."/>
            <person name="Miettinen O."/>
            <person name="Hibbett D.S."/>
            <person name="Nagy L.G."/>
        </authorList>
    </citation>
    <scope>NUCLEOTIDE SEQUENCE [LARGE SCALE GENOMIC DNA]</scope>
    <source>
        <strain evidence="2 3">HHB13444</strain>
    </source>
</reference>
<dbReference type="Gene3D" id="1.10.510.10">
    <property type="entry name" value="Transferase(Phosphotransferase) domain 1"/>
    <property type="match status" value="1"/>
</dbReference>
<dbReference type="GO" id="GO:0005524">
    <property type="term" value="F:ATP binding"/>
    <property type="evidence" value="ECO:0007669"/>
    <property type="project" value="InterPro"/>
</dbReference>
<sequence length="387" mass="45570">MDDLGFPVSEKDDPHKDHPLYWRNTQGGLLEREFFWREHQQWLADAGYMLRPRYQQDWEPSWLKSNKVYSQCEDGKFPIRSSIMDATRIFDSRIVIIKKIEKSYTPWEEDVIRFLSTEPLASDPHNHSIPVYDVLQSPLDDNITFLVMPYLIRIHKHKYATVGEALECFRQLFEGLQFMHHELVAHCDINLVNVLMDPIPLLSEVPHPRDPNRSYDFKRKVKQHTRTERPTRYYIIDFGLSRKFSPGEELIAPVSYGGDKSVPEYKDPSRRVSNPFAIDVYCLGSMIREWFVDKSRSLDFLKTLVDDMTCKVPEERPTIDEAFNRFEELRSSLSERTLRSRFVYRNELLPGRIYRACRHVVRTVKYIRRGLPALPTPPAVPQHSLPS</sequence>
<name>A0A5C3Q2S0_9APHY</name>
<organism evidence="2 3">
    <name type="scientific">Polyporus arcularius HHB13444</name>
    <dbReference type="NCBI Taxonomy" id="1314778"/>
    <lineage>
        <taxon>Eukaryota</taxon>
        <taxon>Fungi</taxon>
        <taxon>Dikarya</taxon>
        <taxon>Basidiomycota</taxon>
        <taxon>Agaricomycotina</taxon>
        <taxon>Agaricomycetes</taxon>
        <taxon>Polyporales</taxon>
        <taxon>Polyporaceae</taxon>
        <taxon>Polyporus</taxon>
    </lineage>
</organism>
<keyword evidence="3" id="KW-1185">Reference proteome</keyword>
<evidence type="ECO:0000259" key="1">
    <source>
        <dbReference type="PROSITE" id="PS50011"/>
    </source>
</evidence>
<dbReference type="GO" id="GO:0044773">
    <property type="term" value="P:mitotic DNA damage checkpoint signaling"/>
    <property type="evidence" value="ECO:0007669"/>
    <property type="project" value="TreeGrafter"/>
</dbReference>
<dbReference type="PROSITE" id="PS50011">
    <property type="entry name" value="PROTEIN_KINASE_DOM"/>
    <property type="match status" value="1"/>
</dbReference>
<dbReference type="Proteomes" id="UP000308197">
    <property type="component" value="Unassembled WGS sequence"/>
</dbReference>
<dbReference type="EMBL" id="ML210993">
    <property type="protein sequence ID" value="TFK92733.1"/>
    <property type="molecule type" value="Genomic_DNA"/>
</dbReference>
<protein>
    <recommendedName>
        <fullName evidence="1">Protein kinase domain-containing protein</fullName>
    </recommendedName>
</protein>
<dbReference type="InterPro" id="IPR011009">
    <property type="entry name" value="Kinase-like_dom_sf"/>
</dbReference>
<evidence type="ECO:0000313" key="3">
    <source>
        <dbReference type="Proteomes" id="UP000308197"/>
    </source>
</evidence>
<dbReference type="PANTHER" id="PTHR44167">
    <property type="entry name" value="OVARIAN-SPECIFIC SERINE/THREONINE-PROTEIN KINASE LOK-RELATED"/>
    <property type="match status" value="1"/>
</dbReference>
<dbReference type="InParanoid" id="A0A5C3Q2S0"/>